<proteinExistence type="predicted"/>
<dbReference type="RefSeq" id="WP_377387982.1">
    <property type="nucleotide sequence ID" value="NZ_JBHSAN010000009.1"/>
</dbReference>
<keyword evidence="2" id="KW-1185">Reference proteome</keyword>
<name>A0ABW5WDY0_9PSEU</name>
<evidence type="ECO:0000313" key="1">
    <source>
        <dbReference type="EMBL" id="MFD2800546.1"/>
    </source>
</evidence>
<reference evidence="2" key="1">
    <citation type="journal article" date="2019" name="Int. J. Syst. Evol. Microbiol.">
        <title>The Global Catalogue of Microorganisms (GCM) 10K type strain sequencing project: providing services to taxonomists for standard genome sequencing and annotation.</title>
        <authorList>
            <consortium name="The Broad Institute Genomics Platform"/>
            <consortium name="The Broad Institute Genome Sequencing Center for Infectious Disease"/>
            <person name="Wu L."/>
            <person name="Ma J."/>
        </authorList>
    </citation>
    <scope>NUCLEOTIDE SEQUENCE [LARGE SCALE GENOMIC DNA]</scope>
    <source>
        <strain evidence="2">IBRC-M 10906</strain>
    </source>
</reference>
<dbReference type="Gene3D" id="3.30.70.100">
    <property type="match status" value="1"/>
</dbReference>
<protein>
    <recommendedName>
        <fullName evidence="3">Ethyl tert-butyl ether degradation protein EthD</fullName>
    </recommendedName>
</protein>
<comment type="caution">
    <text evidence="1">The sequence shown here is derived from an EMBL/GenBank/DDBJ whole genome shotgun (WGS) entry which is preliminary data.</text>
</comment>
<sequence>MPKGIVYVETRPSSPEREAEFNEWYDQVHLPEVCALPGFLAGRRFAPLGDGGPYIAVYEVEADDLNDVVAGLFRALQEGKLNMSDALQTEPMPKVRVLEHTASYPRGT</sequence>
<organism evidence="1 2">
    <name type="scientific">Prauserella oleivorans</name>
    <dbReference type="NCBI Taxonomy" id="1478153"/>
    <lineage>
        <taxon>Bacteria</taxon>
        <taxon>Bacillati</taxon>
        <taxon>Actinomycetota</taxon>
        <taxon>Actinomycetes</taxon>
        <taxon>Pseudonocardiales</taxon>
        <taxon>Pseudonocardiaceae</taxon>
        <taxon>Prauserella</taxon>
    </lineage>
</organism>
<dbReference type="SUPFAM" id="SSF54909">
    <property type="entry name" value="Dimeric alpha+beta barrel"/>
    <property type="match status" value="1"/>
</dbReference>
<dbReference type="Proteomes" id="UP001597478">
    <property type="component" value="Unassembled WGS sequence"/>
</dbReference>
<accession>A0ABW5WDY0</accession>
<evidence type="ECO:0000313" key="2">
    <source>
        <dbReference type="Proteomes" id="UP001597478"/>
    </source>
</evidence>
<dbReference type="InterPro" id="IPR011008">
    <property type="entry name" value="Dimeric_a/b-barrel"/>
</dbReference>
<dbReference type="EMBL" id="JBHUOF010000018">
    <property type="protein sequence ID" value="MFD2800546.1"/>
    <property type="molecule type" value="Genomic_DNA"/>
</dbReference>
<gene>
    <name evidence="1" type="ORF">ACFS2C_14205</name>
</gene>
<evidence type="ECO:0008006" key="3">
    <source>
        <dbReference type="Google" id="ProtNLM"/>
    </source>
</evidence>